<reference evidence="1 2" key="1">
    <citation type="submission" date="2016-11" db="EMBL/GenBank/DDBJ databases">
        <authorList>
            <person name="Varghese N."/>
            <person name="Submissions S."/>
        </authorList>
    </citation>
    <scope>NUCLEOTIDE SEQUENCE [LARGE SCALE GENOMIC DNA]</scope>
    <source>
        <strain evidence="1 2">DSM 21988</strain>
    </source>
</reference>
<organism evidence="1 2">
    <name type="scientific">Aureimonas altamirensis DSM 21988</name>
    <dbReference type="NCBI Taxonomy" id="1121026"/>
    <lineage>
        <taxon>Bacteria</taxon>
        <taxon>Pseudomonadati</taxon>
        <taxon>Pseudomonadota</taxon>
        <taxon>Alphaproteobacteria</taxon>
        <taxon>Hyphomicrobiales</taxon>
        <taxon>Aurantimonadaceae</taxon>
        <taxon>Aureimonas</taxon>
    </lineage>
</organism>
<sequence length="370" mass="40084">MGGSQPLKTRIKLGVLFSSSGAYELLGQACRDGALGAIAAVNADPSRRIAFDAVEADPEGRIDAYAPLCVDMLNRSGVRHLVGCITSWSRKEVIPMLEKHDGLLWYPAPYEGYEANDHVVYMNAAPNQHLVPLFRHVAARYGRDGFLVGSNYIWGWEMNRIARDLVADAGGHPKGERYLPLGDTDVARLIAEIRACEPDFILNNLIGASSYAFYAAYAALGREDARFSPELRPILSCNMTEQELPSIAPHGDGHLSCLPFMYRGGAGPRSSFEAAAHAAVTVLADAIEAAGTDDPPAVRLALAKGTHQTALGPIRIDMPTQHCALPARIGRIAGTRFEMLETSSGAVEPDPYLSRYDPATLYQPALRLVR</sequence>
<dbReference type="PANTHER" id="PTHR47628">
    <property type="match status" value="1"/>
</dbReference>
<dbReference type="InterPro" id="IPR028082">
    <property type="entry name" value="Peripla_BP_I"/>
</dbReference>
<name>A0ABY1IN26_9HYPH</name>
<evidence type="ECO:0000313" key="2">
    <source>
        <dbReference type="Proteomes" id="UP000184290"/>
    </source>
</evidence>
<protein>
    <submittedName>
        <fullName evidence="1">Branched-chain amino acid transport system substrate-binding protein</fullName>
    </submittedName>
</protein>
<evidence type="ECO:0000313" key="1">
    <source>
        <dbReference type="EMBL" id="SHJ53097.1"/>
    </source>
</evidence>
<dbReference type="Proteomes" id="UP000184290">
    <property type="component" value="Unassembled WGS sequence"/>
</dbReference>
<dbReference type="Pfam" id="PF13433">
    <property type="entry name" value="Peripla_BP_5"/>
    <property type="match status" value="1"/>
</dbReference>
<dbReference type="SUPFAM" id="SSF53822">
    <property type="entry name" value="Periplasmic binding protein-like I"/>
    <property type="match status" value="1"/>
</dbReference>
<accession>A0ABY1IN26</accession>
<dbReference type="Gene3D" id="3.40.50.2300">
    <property type="match status" value="3"/>
</dbReference>
<gene>
    <name evidence="1" type="ORF">SAMN02745911_2784</name>
</gene>
<dbReference type="EMBL" id="FQZC01000003">
    <property type="protein sequence ID" value="SHJ53097.1"/>
    <property type="molecule type" value="Genomic_DNA"/>
</dbReference>
<comment type="caution">
    <text evidence="1">The sequence shown here is derived from an EMBL/GenBank/DDBJ whole genome shotgun (WGS) entry which is preliminary data.</text>
</comment>
<keyword evidence="2" id="KW-1185">Reference proteome</keyword>
<proteinExistence type="predicted"/>
<dbReference type="PANTHER" id="PTHR47628:SF1">
    <property type="entry name" value="ALIPHATIC AMIDASE EXPRESSION-REGULATING PROTEIN"/>
    <property type="match status" value="1"/>
</dbReference>